<dbReference type="VEuPathDB" id="FungiDB:AB675_10578"/>
<dbReference type="GeneID" id="28731240"/>
<dbReference type="EMBL" id="LFJN01000011">
    <property type="protein sequence ID" value="KPI40953.1"/>
    <property type="molecule type" value="Genomic_DNA"/>
</dbReference>
<keyword evidence="4" id="KW-1185">Reference proteome</keyword>
<feature type="transmembrane region" description="Helical" evidence="2">
    <location>
        <begin position="141"/>
        <end position="164"/>
    </location>
</feature>
<keyword evidence="2" id="KW-1133">Transmembrane helix</keyword>
<evidence type="ECO:0000256" key="1">
    <source>
        <dbReference type="SAM" id="MobiDB-lite"/>
    </source>
</evidence>
<dbReference type="AlphaFoldDB" id="A0A0N1HAN1"/>
<feature type="transmembrane region" description="Helical" evidence="2">
    <location>
        <begin position="278"/>
        <end position="296"/>
    </location>
</feature>
<dbReference type="Pfam" id="PF11911">
    <property type="entry name" value="DUF3429"/>
    <property type="match status" value="1"/>
</dbReference>
<gene>
    <name evidence="3" type="ORF">AB675_10578</name>
</gene>
<evidence type="ECO:0008006" key="5">
    <source>
        <dbReference type="Google" id="ProtNLM"/>
    </source>
</evidence>
<sequence>MYRTNVARSLQGLRAQAPRTTQSSTILRAALRTSAKPAIRPSTLALALRKPVSKSLVRYETTYQKASFPKSRDNKAEEAYGQEMVVAHPSLVSSTSSVHPAVSGEVGGTPHEEEIDMTASIRSDFKTIVDTFSLKDVPREALAVGLAGVIPYLATSLSTVYLAFDIQYAASHGQGLILSGEVAEQLLHIIEPIQLGYGASIISFLGAIHWGLEWAGYGGHQGYPRYSMGIVATAVAWPTLLLPAEVGLIAQFLAFTFLYYNDARAASRGWAPSWYATYRFVLTFIVGASIVASLIGRGQIADLITRPPGPADRMRALREQQLEQLDADDAEGKARAEAAGEDEDGDDDE</sequence>
<comment type="caution">
    <text evidence="3">The sequence shown here is derived from an EMBL/GenBank/DDBJ whole genome shotgun (WGS) entry which is preliminary data.</text>
</comment>
<keyword evidence="2" id="KW-0812">Transmembrane</keyword>
<dbReference type="STRING" id="1664694.A0A0N1HAN1"/>
<dbReference type="Proteomes" id="UP000038010">
    <property type="component" value="Unassembled WGS sequence"/>
</dbReference>
<dbReference type="PANTHER" id="PTHR15887">
    <property type="entry name" value="TRANSMEMBRANE PROTEIN 69"/>
    <property type="match status" value="1"/>
</dbReference>
<evidence type="ECO:0000313" key="4">
    <source>
        <dbReference type="Proteomes" id="UP000038010"/>
    </source>
</evidence>
<dbReference type="OrthoDB" id="194289at2759"/>
<feature type="region of interest" description="Disordered" evidence="1">
    <location>
        <begin position="1"/>
        <end position="22"/>
    </location>
</feature>
<dbReference type="PANTHER" id="PTHR15887:SF1">
    <property type="entry name" value="TRANSMEMBRANE PROTEIN 69"/>
    <property type="match status" value="1"/>
</dbReference>
<feature type="region of interest" description="Disordered" evidence="1">
    <location>
        <begin position="320"/>
        <end position="349"/>
    </location>
</feature>
<dbReference type="InterPro" id="IPR021836">
    <property type="entry name" value="DUF3429"/>
</dbReference>
<organism evidence="3 4">
    <name type="scientific">Cyphellophora attinorum</name>
    <dbReference type="NCBI Taxonomy" id="1664694"/>
    <lineage>
        <taxon>Eukaryota</taxon>
        <taxon>Fungi</taxon>
        <taxon>Dikarya</taxon>
        <taxon>Ascomycota</taxon>
        <taxon>Pezizomycotina</taxon>
        <taxon>Eurotiomycetes</taxon>
        <taxon>Chaetothyriomycetidae</taxon>
        <taxon>Chaetothyriales</taxon>
        <taxon>Cyphellophoraceae</taxon>
        <taxon>Cyphellophora</taxon>
    </lineage>
</organism>
<proteinExistence type="predicted"/>
<feature type="transmembrane region" description="Helical" evidence="2">
    <location>
        <begin position="195"/>
        <end position="217"/>
    </location>
</feature>
<accession>A0A0N1HAN1</accession>
<evidence type="ECO:0000313" key="3">
    <source>
        <dbReference type="EMBL" id="KPI40953.1"/>
    </source>
</evidence>
<protein>
    <recommendedName>
        <fullName evidence="5">Transmembrane protein 69</fullName>
    </recommendedName>
</protein>
<feature type="compositionally biased region" description="Acidic residues" evidence="1">
    <location>
        <begin position="339"/>
        <end position="349"/>
    </location>
</feature>
<dbReference type="RefSeq" id="XP_018000916.1">
    <property type="nucleotide sequence ID" value="XM_018139360.1"/>
</dbReference>
<name>A0A0N1HAN1_9EURO</name>
<feature type="transmembrane region" description="Helical" evidence="2">
    <location>
        <begin position="229"/>
        <end position="258"/>
    </location>
</feature>
<reference evidence="3 4" key="1">
    <citation type="submission" date="2015-06" db="EMBL/GenBank/DDBJ databases">
        <title>Draft genome of the ant-associated black yeast Phialophora attae CBS 131958.</title>
        <authorList>
            <person name="Moreno L.F."/>
            <person name="Stielow B.J."/>
            <person name="de Hoog S."/>
            <person name="Vicente V.A."/>
            <person name="Weiss V.A."/>
            <person name="de Vries M."/>
            <person name="Cruz L.M."/>
            <person name="Souza E.M."/>
        </authorList>
    </citation>
    <scope>NUCLEOTIDE SEQUENCE [LARGE SCALE GENOMIC DNA]</scope>
    <source>
        <strain evidence="3 4">CBS 131958</strain>
    </source>
</reference>
<keyword evidence="2" id="KW-0472">Membrane</keyword>
<evidence type="ECO:0000256" key="2">
    <source>
        <dbReference type="SAM" id="Phobius"/>
    </source>
</evidence>